<comment type="caution">
    <text evidence="1">The sequence shown here is derived from an EMBL/GenBank/DDBJ whole genome shotgun (WGS) entry which is preliminary data.</text>
</comment>
<keyword evidence="2" id="KW-1185">Reference proteome</keyword>
<accession>A0A923S4G8</accession>
<evidence type="ECO:0000313" key="1">
    <source>
        <dbReference type="EMBL" id="MBC5767584.1"/>
    </source>
</evidence>
<dbReference type="EMBL" id="JACORU010000011">
    <property type="protein sequence ID" value="MBC5767584.1"/>
    <property type="molecule type" value="Genomic_DNA"/>
</dbReference>
<name>A0A923S4G8_9BURK</name>
<dbReference type="AlphaFoldDB" id="A0A923S4G8"/>
<reference evidence="1" key="1">
    <citation type="submission" date="2020-08" db="EMBL/GenBank/DDBJ databases">
        <title>Ramlibacter sp. GTP1 16S ribosomal RNA gene genome sequencing and assembly.</title>
        <authorList>
            <person name="Kang M."/>
        </authorList>
    </citation>
    <scope>NUCLEOTIDE SEQUENCE</scope>
    <source>
        <strain evidence="1">GTP1</strain>
    </source>
</reference>
<evidence type="ECO:0000313" key="2">
    <source>
        <dbReference type="Proteomes" id="UP000596827"/>
    </source>
</evidence>
<dbReference type="RefSeq" id="WP_187084068.1">
    <property type="nucleotide sequence ID" value="NZ_JACORU010000011.1"/>
</dbReference>
<organism evidence="1 2">
    <name type="scientific">Ramlibacter albus</name>
    <dbReference type="NCBI Taxonomy" id="2079448"/>
    <lineage>
        <taxon>Bacteria</taxon>
        <taxon>Pseudomonadati</taxon>
        <taxon>Pseudomonadota</taxon>
        <taxon>Betaproteobacteria</taxon>
        <taxon>Burkholderiales</taxon>
        <taxon>Comamonadaceae</taxon>
        <taxon>Ramlibacter</taxon>
    </lineage>
</organism>
<gene>
    <name evidence="1" type="ORF">H8R02_24175</name>
</gene>
<dbReference type="Proteomes" id="UP000596827">
    <property type="component" value="Unassembled WGS sequence"/>
</dbReference>
<proteinExistence type="predicted"/>
<sequence length="311" mass="34321">MNQPLVARPQPEGDTSKWLVDVQAALQSGDDGALWRLVDQHHDPAVAHHSVATLAARISYRVEGRARFSEMFLLPVIDQPGGKVIGDAVAFQNADFCINEALDGWLPPKTRKTVFRGVRPYDWIGAWRPTVLQGHLHSTVPGSELTKLNFLTETIELPPDVPRLGFVCMVLTSERGWPQLPPVDTLRDNRFKSVVSFALQNGKSAAPVVLPPDRMQCAVPDGICLWLHQMHQVVPITGWIALPLQASSDVVKITLALASEDVPFSQFTLRKHQLGMQGLDEVLAMLNALAPMLDQPMDIPSKRAMTTLDLT</sequence>
<protein>
    <submittedName>
        <fullName evidence="1">Uncharacterized protein</fullName>
    </submittedName>
</protein>